<evidence type="ECO:0000256" key="1">
    <source>
        <dbReference type="ARBA" id="ARBA00023125"/>
    </source>
</evidence>
<comment type="caution">
    <text evidence="4">The sequence shown here is derived from an EMBL/GenBank/DDBJ whole genome shotgun (WGS) entry which is preliminary data.</text>
</comment>
<dbReference type="Pfam" id="PF07282">
    <property type="entry name" value="Cas12f1-like_TNB"/>
    <property type="match status" value="1"/>
</dbReference>
<dbReference type="NCBIfam" id="TIGR01766">
    <property type="entry name" value="IS200/IS605 family accessory protein TnpB-like domain"/>
    <property type="match status" value="1"/>
</dbReference>
<organism evidence="4 5">
    <name type="scientific">Kitasatospora kifunensis</name>
    <name type="common">Streptomyces kifunensis</name>
    <dbReference type="NCBI Taxonomy" id="58351"/>
    <lineage>
        <taxon>Bacteria</taxon>
        <taxon>Bacillati</taxon>
        <taxon>Actinomycetota</taxon>
        <taxon>Actinomycetes</taxon>
        <taxon>Kitasatosporales</taxon>
        <taxon>Streptomycetaceae</taxon>
        <taxon>Kitasatospora</taxon>
    </lineage>
</organism>
<evidence type="ECO:0000259" key="3">
    <source>
        <dbReference type="Pfam" id="PF07282"/>
    </source>
</evidence>
<evidence type="ECO:0000313" key="5">
    <source>
        <dbReference type="Proteomes" id="UP000540506"/>
    </source>
</evidence>
<evidence type="ECO:0000256" key="2">
    <source>
        <dbReference type="SAM" id="MobiDB-lite"/>
    </source>
</evidence>
<dbReference type="PANTHER" id="PTHR30405">
    <property type="entry name" value="TRANSPOSASE"/>
    <property type="match status" value="1"/>
</dbReference>
<name>A0A7W7RAS2_KITKI</name>
<dbReference type="PANTHER" id="PTHR30405:SF11">
    <property type="entry name" value="RNA-GUIDED DNA ENDONUCLEASE RV2885C-RELATED"/>
    <property type="match status" value="1"/>
</dbReference>
<evidence type="ECO:0000313" key="4">
    <source>
        <dbReference type="EMBL" id="MBB4927911.1"/>
    </source>
</evidence>
<keyword evidence="5" id="KW-1185">Reference proteome</keyword>
<dbReference type="EMBL" id="JACHJV010000002">
    <property type="protein sequence ID" value="MBB4927911.1"/>
    <property type="molecule type" value="Genomic_DNA"/>
</dbReference>
<reference evidence="4 5" key="1">
    <citation type="submission" date="2020-08" db="EMBL/GenBank/DDBJ databases">
        <title>Sequencing the genomes of 1000 actinobacteria strains.</title>
        <authorList>
            <person name="Klenk H.-P."/>
        </authorList>
    </citation>
    <scope>NUCLEOTIDE SEQUENCE [LARGE SCALE GENOMIC DNA]</scope>
    <source>
        <strain evidence="4 5">DSM 41654</strain>
    </source>
</reference>
<dbReference type="Proteomes" id="UP000540506">
    <property type="component" value="Unassembled WGS sequence"/>
</dbReference>
<dbReference type="AlphaFoldDB" id="A0A7W7RAS2"/>
<proteinExistence type="predicted"/>
<gene>
    <name evidence="4" type="ORF">FHR34_007006</name>
</gene>
<accession>A0A7W7RAS2</accession>
<dbReference type="GO" id="GO:0003677">
    <property type="term" value="F:DNA binding"/>
    <property type="evidence" value="ECO:0007669"/>
    <property type="project" value="UniProtKB-KW"/>
</dbReference>
<dbReference type="NCBIfam" id="NF040570">
    <property type="entry name" value="guided_TnpB"/>
    <property type="match status" value="1"/>
</dbReference>
<sequence length="433" mass="47948">MFASLHRRVLIVGACCYVVLVKIVVRVKLLPTPEQAAALECTLRMVNDAANWVCGVAFERGVPREYELRRHTYGELKARGLGAQAAQHVIKKVRDAYTALRANARTGNLGGPGSKRRVKAESKPISFRPDAAQPFDDRCLSWQYDQRTVSVWSTAGRLKGVRFACSPGALENLRDHRRGESDLIERDGVFYLAATCEVPEKPVNESPAGFVGVDLGIVNIATASTGYRAAGRGLNRHRRRQLDLRRKLQAKGTKSARRLLKKRARKESRHAANQNHIIAKTIVTTAERTGCGIALEDLTGIRSRVRLRKDQRQSLHSWGFHQLASFVEYKARRAGVPLVYVDPAYTSQECSECHHVDRRNRATQAQFACRACGAMMHADDNASRNIARKGEAAWIAGRQSRVPATPRVAQTGEATRQPAAPYLQARPLTAGSS</sequence>
<protein>
    <submittedName>
        <fullName evidence="4">IS605 OrfB family transposase</fullName>
    </submittedName>
</protein>
<dbReference type="InterPro" id="IPR010095">
    <property type="entry name" value="Cas12f1-like_TNB"/>
</dbReference>
<keyword evidence="1" id="KW-0238">DNA-binding</keyword>
<feature type="region of interest" description="Disordered" evidence="2">
    <location>
        <begin position="401"/>
        <end position="433"/>
    </location>
</feature>
<dbReference type="InterPro" id="IPR051399">
    <property type="entry name" value="RNA-guided_DNA_endo/Transpos"/>
</dbReference>
<feature type="domain" description="Cas12f1-like TNB" evidence="3">
    <location>
        <begin position="320"/>
        <end position="386"/>
    </location>
</feature>